<keyword evidence="5" id="KW-0677">Repeat</keyword>
<dbReference type="SMART" id="SM00451">
    <property type="entry name" value="ZnF_U1"/>
    <property type="match status" value="2"/>
</dbReference>
<dbReference type="GO" id="GO:0005737">
    <property type="term" value="C:cytoplasm"/>
    <property type="evidence" value="ECO:0007669"/>
    <property type="project" value="UniProtKB-SubCell"/>
</dbReference>
<comment type="subcellular location">
    <subcellularLocation>
        <location evidence="1">Cytoplasm</location>
    </subcellularLocation>
</comment>
<keyword evidence="4" id="KW-0479">Metal-binding</keyword>
<reference evidence="11" key="1">
    <citation type="journal article" date="2021" name="J Fungi (Basel)">
        <title>Virulence traits and population genomics of the black yeast Aureobasidium melanogenum.</title>
        <authorList>
            <person name="Cernosa A."/>
            <person name="Sun X."/>
            <person name="Gostincar C."/>
            <person name="Fang C."/>
            <person name="Gunde-Cimerman N."/>
            <person name="Song Z."/>
        </authorList>
    </citation>
    <scope>NUCLEOTIDE SEQUENCE</scope>
    <source>
        <strain evidence="11">EXF-8016</strain>
    </source>
</reference>
<feature type="domain" description="C2H2-type" evidence="10">
    <location>
        <begin position="14"/>
        <end position="36"/>
    </location>
</feature>
<feature type="region of interest" description="Disordered" evidence="9">
    <location>
        <begin position="287"/>
        <end position="396"/>
    </location>
</feature>
<dbReference type="GO" id="GO:0030687">
    <property type="term" value="C:preribosome, large subunit precursor"/>
    <property type="evidence" value="ECO:0007669"/>
    <property type="project" value="TreeGrafter"/>
</dbReference>
<feature type="compositionally biased region" description="Acidic residues" evidence="9">
    <location>
        <begin position="323"/>
        <end position="342"/>
    </location>
</feature>
<dbReference type="Pfam" id="PF12874">
    <property type="entry name" value="zf-met"/>
    <property type="match status" value="1"/>
</dbReference>
<evidence type="ECO:0000256" key="5">
    <source>
        <dbReference type="ARBA" id="ARBA00022737"/>
    </source>
</evidence>
<evidence type="ECO:0000259" key="10">
    <source>
        <dbReference type="PROSITE" id="PS00028"/>
    </source>
</evidence>
<dbReference type="InterPro" id="IPR003604">
    <property type="entry name" value="Matrin/U1-like-C_Znf_C2H2"/>
</dbReference>
<feature type="compositionally biased region" description="Acidic residues" evidence="9">
    <location>
        <begin position="289"/>
        <end position="306"/>
    </location>
</feature>
<evidence type="ECO:0000256" key="1">
    <source>
        <dbReference type="ARBA" id="ARBA00004496"/>
    </source>
</evidence>
<dbReference type="GO" id="GO:0003676">
    <property type="term" value="F:nucleic acid binding"/>
    <property type="evidence" value="ECO:0007669"/>
    <property type="project" value="InterPro"/>
</dbReference>
<evidence type="ECO:0000256" key="2">
    <source>
        <dbReference type="ARBA" id="ARBA00022490"/>
    </source>
</evidence>
<dbReference type="PROSITE" id="PS00028">
    <property type="entry name" value="ZINC_FINGER_C2H2_1"/>
    <property type="match status" value="1"/>
</dbReference>
<dbReference type="SMART" id="SM00355">
    <property type="entry name" value="ZnF_C2H2"/>
    <property type="match status" value="4"/>
</dbReference>
<accession>A0A9P8K626</accession>
<gene>
    <name evidence="11" type="ORF">KCV03_g7358</name>
</gene>
<feature type="compositionally biased region" description="Basic and acidic residues" evidence="9">
    <location>
        <begin position="492"/>
        <end position="501"/>
    </location>
</feature>
<dbReference type="PANTHER" id="PTHR13182">
    <property type="entry name" value="ZINC FINGER PROTEIN 622"/>
    <property type="match status" value="1"/>
</dbReference>
<evidence type="ECO:0000256" key="3">
    <source>
        <dbReference type="ARBA" id="ARBA00022517"/>
    </source>
</evidence>
<dbReference type="InterPro" id="IPR013087">
    <property type="entry name" value="Znf_C2H2_type"/>
</dbReference>
<comment type="similarity">
    <text evidence="8">Belongs to the REI1 family.</text>
</comment>
<dbReference type="OrthoDB" id="19329at2759"/>
<dbReference type="Pfam" id="PF12756">
    <property type="entry name" value="zf-C2H2_2"/>
    <property type="match status" value="1"/>
</dbReference>
<dbReference type="PANTHER" id="PTHR13182:SF8">
    <property type="entry name" value="CYTOPLASMIC 60S SUBUNIT BIOGENESIS FACTOR ZNF622"/>
    <property type="match status" value="1"/>
</dbReference>
<name>A0A9P8K626_AURME</name>
<dbReference type="AlphaFoldDB" id="A0A9P8K626"/>
<dbReference type="EMBL" id="JAHFYH010000060">
    <property type="protein sequence ID" value="KAH0216856.1"/>
    <property type="molecule type" value="Genomic_DNA"/>
</dbReference>
<dbReference type="Proteomes" id="UP000767238">
    <property type="component" value="Unassembled WGS sequence"/>
</dbReference>
<evidence type="ECO:0000313" key="12">
    <source>
        <dbReference type="Proteomes" id="UP000767238"/>
    </source>
</evidence>
<feature type="compositionally biased region" description="Basic and acidic residues" evidence="9">
    <location>
        <begin position="435"/>
        <end position="450"/>
    </location>
</feature>
<feature type="compositionally biased region" description="Basic and acidic residues" evidence="9">
    <location>
        <begin position="360"/>
        <end position="370"/>
    </location>
</feature>
<evidence type="ECO:0000256" key="8">
    <source>
        <dbReference type="ARBA" id="ARBA00034126"/>
    </source>
</evidence>
<reference evidence="11" key="2">
    <citation type="submission" date="2021-08" db="EMBL/GenBank/DDBJ databases">
        <authorList>
            <person name="Gostincar C."/>
            <person name="Sun X."/>
            <person name="Song Z."/>
            <person name="Gunde-Cimerman N."/>
        </authorList>
    </citation>
    <scope>NUCLEOTIDE SEQUENCE</scope>
    <source>
        <strain evidence="11">EXF-8016</strain>
    </source>
</reference>
<keyword evidence="3" id="KW-0690">Ribosome biogenesis</keyword>
<protein>
    <recommendedName>
        <fullName evidence="10">C2H2-type domain-containing protein</fullName>
    </recommendedName>
</protein>
<evidence type="ECO:0000256" key="7">
    <source>
        <dbReference type="ARBA" id="ARBA00022833"/>
    </source>
</evidence>
<dbReference type="SUPFAM" id="SSF57667">
    <property type="entry name" value="beta-beta-alpha zinc fingers"/>
    <property type="match status" value="3"/>
</dbReference>
<evidence type="ECO:0000313" key="11">
    <source>
        <dbReference type="EMBL" id="KAH0216856.1"/>
    </source>
</evidence>
<feature type="region of interest" description="Disordered" evidence="9">
    <location>
        <begin position="492"/>
        <end position="513"/>
    </location>
</feature>
<dbReference type="InterPro" id="IPR036236">
    <property type="entry name" value="Znf_C2H2_sf"/>
</dbReference>
<dbReference type="GO" id="GO:0008270">
    <property type="term" value="F:zinc ion binding"/>
    <property type="evidence" value="ECO:0007669"/>
    <property type="project" value="UniProtKB-KW"/>
</dbReference>
<sequence>MASMASGPTHPFTCNTCQVAFRSSDLQRTHMQSDWHRYNLKRRVASLPPLTSEVFAEKVLANKASAAATAARASFEKVCSACQKTYFSENAYANHLGSQKHRQQIARMHMRDADDASSVMSSTFSLGEPLETASNVETASVASVATERDTDLAHITDGVQQANIADDDSSPRAPSAAADTDDMVEVLLNQCLFCNTICEDLDENVKHMAKQHGMFIPEREFLVDVEGLLSYLHEKIHDDHQCLYCGQLKHTASGIQTHMRDRGHCMIPYSTEDEMLEIGEFYDFRSTYSDDEDDDDESTDGADDQQEGGVKLGAARATKVTIETEDGDGDAEMADEDDEGWESDGSLSSVPTDEITSVPIDDHSHRYKTLDRHRHHSHKDPRPHRNTDGYHSHAHSTPHAVYHDEYELHLPTGRTAGHRSLAKYYRQNLRNYPTPEERAEQRAIEGRHDSDDEEEARRSRHDRGRQIVSRAEGGLGMVGVSEVKKKEVRAAEKREKKREQRAQANYQWGNDKRGNNQKHFRTWRSIFPVKPFRMKLCLALSAFAALSSASFNVGIPGDTTFWTVIRSSSSTNTTSLEPVTTMTLTINSTMSGELTVYNNGFPSSTTTVVNMVEPTSTIEASSTVLVLVPPHVRSTTTNSSFIFDGSIYSSFIIDCLNYPFNINPHSSYNHDSDYEALQTHFDHLVYQFQNGPFFKADHFDHLLY</sequence>
<dbReference type="InterPro" id="IPR040025">
    <property type="entry name" value="Znf622/Rei1/Reh1"/>
</dbReference>
<feature type="region of interest" description="Disordered" evidence="9">
    <location>
        <begin position="430"/>
        <end position="465"/>
    </location>
</feature>
<organism evidence="11 12">
    <name type="scientific">Aureobasidium melanogenum</name>
    <name type="common">Aureobasidium pullulans var. melanogenum</name>
    <dbReference type="NCBI Taxonomy" id="46634"/>
    <lineage>
        <taxon>Eukaryota</taxon>
        <taxon>Fungi</taxon>
        <taxon>Dikarya</taxon>
        <taxon>Ascomycota</taxon>
        <taxon>Pezizomycotina</taxon>
        <taxon>Dothideomycetes</taxon>
        <taxon>Dothideomycetidae</taxon>
        <taxon>Dothideales</taxon>
        <taxon>Saccotheciaceae</taxon>
        <taxon>Aureobasidium</taxon>
    </lineage>
</organism>
<evidence type="ECO:0000256" key="6">
    <source>
        <dbReference type="ARBA" id="ARBA00022771"/>
    </source>
</evidence>
<proteinExistence type="inferred from homology"/>
<evidence type="ECO:0000256" key="9">
    <source>
        <dbReference type="SAM" id="MobiDB-lite"/>
    </source>
</evidence>
<dbReference type="GO" id="GO:0042273">
    <property type="term" value="P:ribosomal large subunit biogenesis"/>
    <property type="evidence" value="ECO:0007669"/>
    <property type="project" value="TreeGrafter"/>
</dbReference>
<feature type="non-terminal residue" evidence="11">
    <location>
        <position position="1"/>
    </location>
</feature>
<evidence type="ECO:0000256" key="4">
    <source>
        <dbReference type="ARBA" id="ARBA00022723"/>
    </source>
</evidence>
<dbReference type="InterPro" id="IPR041661">
    <property type="entry name" value="ZN622/Rei1/Reh1_Znf-C2H2"/>
</dbReference>
<feature type="compositionally biased region" description="Basic residues" evidence="9">
    <location>
        <begin position="371"/>
        <end position="382"/>
    </location>
</feature>
<keyword evidence="7" id="KW-0862">Zinc</keyword>
<keyword evidence="6" id="KW-0863">Zinc-finger</keyword>
<comment type="caution">
    <text evidence="11">The sequence shown here is derived from an EMBL/GenBank/DDBJ whole genome shotgun (WGS) entry which is preliminary data.</text>
</comment>
<keyword evidence="2" id="KW-0963">Cytoplasm</keyword>